<keyword evidence="1" id="KW-0175">Coiled coil</keyword>
<evidence type="ECO:0000313" key="3">
    <source>
        <dbReference type="Proteomes" id="UP000320055"/>
    </source>
</evidence>
<evidence type="ECO:0000313" key="2">
    <source>
        <dbReference type="EMBL" id="VEP13191.1"/>
    </source>
</evidence>
<evidence type="ECO:0000256" key="1">
    <source>
        <dbReference type="SAM" id="Coils"/>
    </source>
</evidence>
<dbReference type="Proteomes" id="UP000320055">
    <property type="component" value="Unassembled WGS sequence"/>
</dbReference>
<name>A0A563VP55_9CYAN</name>
<dbReference type="EMBL" id="CAACVJ010000100">
    <property type="protein sequence ID" value="VEP13191.1"/>
    <property type="molecule type" value="Genomic_DNA"/>
</dbReference>
<proteinExistence type="predicted"/>
<dbReference type="RefSeq" id="WP_144871462.1">
    <property type="nucleotide sequence ID" value="NZ_LR213939.1"/>
</dbReference>
<keyword evidence="3" id="KW-1185">Reference proteome</keyword>
<accession>A0A563VP55</accession>
<organism evidence="2 3">
    <name type="scientific">Hyella patelloides LEGE 07179</name>
    <dbReference type="NCBI Taxonomy" id="945734"/>
    <lineage>
        <taxon>Bacteria</taxon>
        <taxon>Bacillati</taxon>
        <taxon>Cyanobacteriota</taxon>
        <taxon>Cyanophyceae</taxon>
        <taxon>Pleurocapsales</taxon>
        <taxon>Hyellaceae</taxon>
        <taxon>Hyella</taxon>
    </lineage>
</organism>
<feature type="coiled-coil region" evidence="1">
    <location>
        <begin position="37"/>
        <end position="64"/>
    </location>
</feature>
<protein>
    <submittedName>
        <fullName evidence="2">Uncharacterized protein</fullName>
    </submittedName>
</protein>
<reference evidence="2 3" key="1">
    <citation type="submission" date="2019-01" db="EMBL/GenBank/DDBJ databases">
        <authorList>
            <person name="Brito A."/>
        </authorList>
    </citation>
    <scope>NUCLEOTIDE SEQUENCE [LARGE SCALE GENOMIC DNA]</scope>
    <source>
        <strain evidence="2">1</strain>
    </source>
</reference>
<dbReference type="AlphaFoldDB" id="A0A563VP55"/>
<gene>
    <name evidence="2" type="ORF">H1P_1890006</name>
</gene>
<sequence length="77" mass="8239">MKSEKNQQQTNWLAETEELNDVEASQVNGGYGFDAHIAQLVAQLEAQQEAQAEAQAEMTALNAAMTAANTKGMSPGQ</sequence>